<dbReference type="RefSeq" id="WP_022515241.1">
    <property type="nucleotide sequence ID" value="NZ_JACOQH010000001.1"/>
</dbReference>
<evidence type="ECO:0000256" key="6">
    <source>
        <dbReference type="ARBA" id="ARBA00022927"/>
    </source>
</evidence>
<comment type="function">
    <text evidence="10">Involved in protein export. Participates in an early event of protein translocation.</text>
</comment>
<keyword evidence="9 10" id="KW-0472">Membrane</keyword>
<evidence type="ECO:0000256" key="9">
    <source>
        <dbReference type="ARBA" id="ARBA00023136"/>
    </source>
</evidence>
<organism evidence="11 12">
    <name type="scientific">Roseburia yibonii</name>
    <dbReference type="NCBI Taxonomy" id="2763063"/>
    <lineage>
        <taxon>Bacteria</taxon>
        <taxon>Bacillati</taxon>
        <taxon>Bacillota</taxon>
        <taxon>Clostridia</taxon>
        <taxon>Lachnospirales</taxon>
        <taxon>Lachnospiraceae</taxon>
        <taxon>Roseburia</taxon>
    </lineage>
</organism>
<dbReference type="NCBIfam" id="TIGR00810">
    <property type="entry name" value="secG"/>
    <property type="match status" value="1"/>
</dbReference>
<evidence type="ECO:0000313" key="11">
    <source>
        <dbReference type="EMBL" id="MBC5752605.1"/>
    </source>
</evidence>
<evidence type="ECO:0000256" key="3">
    <source>
        <dbReference type="ARBA" id="ARBA00022448"/>
    </source>
</evidence>
<keyword evidence="5 10" id="KW-0812">Transmembrane</keyword>
<comment type="subcellular location">
    <subcellularLocation>
        <location evidence="1 10">Cell membrane</location>
        <topology evidence="1 10">Multi-pass membrane protein</topology>
    </subcellularLocation>
</comment>
<dbReference type="Pfam" id="PF03840">
    <property type="entry name" value="SecG"/>
    <property type="match status" value="1"/>
</dbReference>
<evidence type="ECO:0000256" key="4">
    <source>
        <dbReference type="ARBA" id="ARBA00022475"/>
    </source>
</evidence>
<protein>
    <recommendedName>
        <fullName evidence="10">Protein-export membrane protein SecG</fullName>
    </recommendedName>
</protein>
<keyword evidence="6 10" id="KW-0653">Protein transport</keyword>
<keyword evidence="8 10" id="KW-0811">Translocation</keyword>
<evidence type="ECO:0000256" key="7">
    <source>
        <dbReference type="ARBA" id="ARBA00022989"/>
    </source>
</evidence>
<dbReference type="InterPro" id="IPR004692">
    <property type="entry name" value="SecG"/>
</dbReference>
<evidence type="ECO:0000256" key="1">
    <source>
        <dbReference type="ARBA" id="ARBA00004651"/>
    </source>
</evidence>
<accession>A0ABR7I6U1</accession>
<keyword evidence="3 10" id="KW-0813">Transport</keyword>
<keyword evidence="7 10" id="KW-1133">Transmembrane helix</keyword>
<gene>
    <name evidence="11" type="primary">secG</name>
    <name evidence="11" type="ORF">H8Z76_00955</name>
</gene>
<feature type="transmembrane region" description="Helical" evidence="10">
    <location>
        <begin position="56"/>
        <end position="76"/>
    </location>
</feature>
<proteinExistence type="inferred from homology"/>
<evidence type="ECO:0000313" key="12">
    <source>
        <dbReference type="Proteomes" id="UP000621540"/>
    </source>
</evidence>
<dbReference type="PANTHER" id="PTHR34182:SF1">
    <property type="entry name" value="PROTEIN-EXPORT MEMBRANE PROTEIN SECG"/>
    <property type="match status" value="1"/>
</dbReference>
<sequence>MAVLKTIVEVVFIIVCIFLTVVILLQEGKSAGLGAISGAADTYWGKNKGRSMEGMLVKLTRLGVILFLVLAAVLNIGSF</sequence>
<comment type="similarity">
    <text evidence="2 10">Belongs to the SecG family.</text>
</comment>
<evidence type="ECO:0000256" key="2">
    <source>
        <dbReference type="ARBA" id="ARBA00008445"/>
    </source>
</evidence>
<comment type="caution">
    <text evidence="11">The sequence shown here is derived from an EMBL/GenBank/DDBJ whole genome shotgun (WGS) entry which is preliminary data.</text>
</comment>
<keyword evidence="4 10" id="KW-1003">Cell membrane</keyword>
<dbReference type="PRINTS" id="PR01651">
    <property type="entry name" value="SECGEXPORT"/>
</dbReference>
<reference evidence="11 12" key="1">
    <citation type="submission" date="2020-08" db="EMBL/GenBank/DDBJ databases">
        <title>Genome public.</title>
        <authorList>
            <person name="Liu C."/>
            <person name="Sun Q."/>
        </authorList>
    </citation>
    <scope>NUCLEOTIDE SEQUENCE [LARGE SCALE GENOMIC DNA]</scope>
    <source>
        <strain evidence="11 12">BX0805</strain>
    </source>
</reference>
<keyword evidence="12" id="KW-1185">Reference proteome</keyword>
<name>A0ABR7I6U1_9FIRM</name>
<evidence type="ECO:0000256" key="8">
    <source>
        <dbReference type="ARBA" id="ARBA00023010"/>
    </source>
</evidence>
<evidence type="ECO:0000256" key="10">
    <source>
        <dbReference type="RuleBase" id="RU365087"/>
    </source>
</evidence>
<dbReference type="Proteomes" id="UP000621540">
    <property type="component" value="Unassembled WGS sequence"/>
</dbReference>
<dbReference type="PANTHER" id="PTHR34182">
    <property type="entry name" value="PROTEIN-EXPORT MEMBRANE PROTEIN SECG"/>
    <property type="match status" value="1"/>
</dbReference>
<dbReference type="EMBL" id="JACOQH010000001">
    <property type="protein sequence ID" value="MBC5752605.1"/>
    <property type="molecule type" value="Genomic_DNA"/>
</dbReference>
<evidence type="ECO:0000256" key="5">
    <source>
        <dbReference type="ARBA" id="ARBA00022692"/>
    </source>
</evidence>
<feature type="transmembrane region" description="Helical" evidence="10">
    <location>
        <begin position="6"/>
        <end position="25"/>
    </location>
</feature>